<gene>
    <name evidence="3" type="ORF">JJQ60_19485</name>
</gene>
<reference evidence="3" key="1">
    <citation type="submission" date="2021-01" db="EMBL/GenBank/DDBJ databases">
        <authorList>
            <person name="Zhong Y.L."/>
        </authorList>
    </citation>
    <scope>NUCLEOTIDE SEQUENCE</scope>
    <source>
        <strain evidence="3">KCTC 23302</strain>
    </source>
</reference>
<keyword evidence="2" id="KW-0732">Signal</keyword>
<dbReference type="RefSeq" id="WP_201924080.1">
    <property type="nucleotide sequence ID" value="NZ_BAABAX010000015.1"/>
</dbReference>
<dbReference type="GO" id="GO:0009055">
    <property type="term" value="F:electron transfer activity"/>
    <property type="evidence" value="ECO:0007669"/>
    <property type="project" value="InterPro"/>
</dbReference>
<name>A0A936ZUB9_9FLAO</name>
<keyword evidence="4" id="KW-1185">Reference proteome</keyword>
<comment type="caution">
    <text evidence="3">The sequence shown here is derived from an EMBL/GenBank/DDBJ whole genome shotgun (WGS) entry which is preliminary data.</text>
</comment>
<evidence type="ECO:0000256" key="1">
    <source>
        <dbReference type="SAM" id="MobiDB-lite"/>
    </source>
</evidence>
<dbReference type="GO" id="GO:0020037">
    <property type="term" value="F:heme binding"/>
    <property type="evidence" value="ECO:0007669"/>
    <property type="project" value="InterPro"/>
</dbReference>
<feature type="compositionally biased region" description="Polar residues" evidence="1">
    <location>
        <begin position="23"/>
        <end position="32"/>
    </location>
</feature>
<organism evidence="3 4">
    <name type="scientific">Aquimarina mytili</name>
    <dbReference type="NCBI Taxonomy" id="874423"/>
    <lineage>
        <taxon>Bacteria</taxon>
        <taxon>Pseudomonadati</taxon>
        <taxon>Bacteroidota</taxon>
        <taxon>Flavobacteriia</taxon>
        <taxon>Flavobacteriales</taxon>
        <taxon>Flavobacteriaceae</taxon>
        <taxon>Aquimarina</taxon>
    </lineage>
</organism>
<sequence>MKNINVILLALLVIVVNSGCSSSDDTVPNTDGGTPPPAANPIPGKTSTYNADVQPIFEAHCVECHGNPPTQGAPVALSTYQEIIIAINQEWDVFGRVSTTSPLRVMPQSGRLPQETVDIILDWQADGLLEE</sequence>
<evidence type="ECO:0008006" key="5">
    <source>
        <dbReference type="Google" id="ProtNLM"/>
    </source>
</evidence>
<dbReference type="AlphaFoldDB" id="A0A936ZUB9"/>
<dbReference type="SUPFAM" id="SSF46626">
    <property type="entry name" value="Cytochrome c"/>
    <property type="match status" value="1"/>
</dbReference>
<dbReference type="EMBL" id="JAERQJ010000011">
    <property type="protein sequence ID" value="MBL0685724.1"/>
    <property type="molecule type" value="Genomic_DNA"/>
</dbReference>
<feature type="signal peptide" evidence="2">
    <location>
        <begin position="1"/>
        <end position="23"/>
    </location>
</feature>
<evidence type="ECO:0000313" key="3">
    <source>
        <dbReference type="EMBL" id="MBL0685724.1"/>
    </source>
</evidence>
<proteinExistence type="predicted"/>
<protein>
    <recommendedName>
        <fullName evidence="5">Cytochrome c domain-containing protein</fullName>
    </recommendedName>
</protein>
<evidence type="ECO:0000313" key="4">
    <source>
        <dbReference type="Proteomes" id="UP000651057"/>
    </source>
</evidence>
<evidence type="ECO:0000256" key="2">
    <source>
        <dbReference type="SAM" id="SignalP"/>
    </source>
</evidence>
<accession>A0A936ZUB9</accession>
<feature type="region of interest" description="Disordered" evidence="1">
    <location>
        <begin position="23"/>
        <end position="44"/>
    </location>
</feature>
<dbReference type="InterPro" id="IPR036909">
    <property type="entry name" value="Cyt_c-like_dom_sf"/>
</dbReference>
<dbReference type="Proteomes" id="UP000651057">
    <property type="component" value="Unassembled WGS sequence"/>
</dbReference>
<feature type="chain" id="PRO_5037691737" description="Cytochrome c domain-containing protein" evidence="2">
    <location>
        <begin position="24"/>
        <end position="131"/>
    </location>
</feature>